<comment type="similarity">
    <text evidence="1 3">Belongs to the Nudix hydrolase family.</text>
</comment>
<keyword evidence="2 3" id="KW-0378">Hydrolase</keyword>
<evidence type="ECO:0000313" key="5">
    <source>
        <dbReference type="EMBL" id="KDN19354.1"/>
    </source>
</evidence>
<evidence type="ECO:0000259" key="4">
    <source>
        <dbReference type="PROSITE" id="PS51462"/>
    </source>
</evidence>
<evidence type="ECO:0000313" key="6">
    <source>
        <dbReference type="Proteomes" id="UP000027345"/>
    </source>
</evidence>
<dbReference type="eggNOG" id="COG1051">
    <property type="taxonomic scope" value="Bacteria"/>
</dbReference>
<gene>
    <name evidence="5" type="ORF">DV20_25600</name>
</gene>
<comment type="caution">
    <text evidence="5">The sequence shown here is derived from an EMBL/GenBank/DDBJ whole genome shotgun (WGS) entry which is preliminary data.</text>
</comment>
<sequence length="137" mass="14726">MERLTSTTVRCVGGIAFDPQGRLLLIRRANDPGSGQWSLPGGRVEPGETDKEAVIRELAEETGLDVIPGTLIGSVRRGPYEIFDYACEVEGGILTAGDDASDVRWSDAADLARLEAAGELVDLLFVTLREWGALPRA</sequence>
<organism evidence="5 6">
    <name type="scientific">Amycolatopsis rifamycinica</name>
    <dbReference type="NCBI Taxonomy" id="287986"/>
    <lineage>
        <taxon>Bacteria</taxon>
        <taxon>Bacillati</taxon>
        <taxon>Actinomycetota</taxon>
        <taxon>Actinomycetes</taxon>
        <taxon>Pseudonocardiales</taxon>
        <taxon>Pseudonocardiaceae</taxon>
        <taxon>Amycolatopsis</taxon>
    </lineage>
</organism>
<dbReference type="AlphaFoldDB" id="A0A066U5F2"/>
<dbReference type="PROSITE" id="PS00893">
    <property type="entry name" value="NUDIX_BOX"/>
    <property type="match status" value="1"/>
</dbReference>
<dbReference type="PRINTS" id="PR00502">
    <property type="entry name" value="NUDIXFAMILY"/>
</dbReference>
<dbReference type="Gene3D" id="3.90.79.10">
    <property type="entry name" value="Nucleoside Triphosphate Pyrophosphohydrolase"/>
    <property type="match status" value="1"/>
</dbReference>
<dbReference type="RefSeq" id="WP_043784488.1">
    <property type="nucleotide sequence ID" value="NZ_JMQI01000054.1"/>
</dbReference>
<dbReference type="InterPro" id="IPR020084">
    <property type="entry name" value="NUDIX_hydrolase_CS"/>
</dbReference>
<dbReference type="GO" id="GO:0016787">
    <property type="term" value="F:hydrolase activity"/>
    <property type="evidence" value="ECO:0007669"/>
    <property type="project" value="UniProtKB-KW"/>
</dbReference>
<feature type="domain" description="Nudix hydrolase" evidence="4">
    <location>
        <begin position="7"/>
        <end position="128"/>
    </location>
</feature>
<dbReference type="InterPro" id="IPR000086">
    <property type="entry name" value="NUDIX_hydrolase_dom"/>
</dbReference>
<keyword evidence="6" id="KW-1185">Reference proteome</keyword>
<dbReference type="Proteomes" id="UP000027345">
    <property type="component" value="Unassembled WGS sequence"/>
</dbReference>
<proteinExistence type="inferred from homology"/>
<dbReference type="Pfam" id="PF00293">
    <property type="entry name" value="NUDIX"/>
    <property type="match status" value="1"/>
</dbReference>
<dbReference type="EMBL" id="JMQI01000054">
    <property type="protein sequence ID" value="KDN19354.1"/>
    <property type="molecule type" value="Genomic_DNA"/>
</dbReference>
<evidence type="ECO:0000256" key="1">
    <source>
        <dbReference type="ARBA" id="ARBA00005582"/>
    </source>
</evidence>
<dbReference type="InterPro" id="IPR015797">
    <property type="entry name" value="NUDIX_hydrolase-like_dom_sf"/>
</dbReference>
<dbReference type="PROSITE" id="PS51462">
    <property type="entry name" value="NUDIX"/>
    <property type="match status" value="1"/>
</dbReference>
<dbReference type="PANTHER" id="PTHR43736">
    <property type="entry name" value="ADP-RIBOSE PYROPHOSPHATASE"/>
    <property type="match status" value="1"/>
</dbReference>
<evidence type="ECO:0000256" key="2">
    <source>
        <dbReference type="ARBA" id="ARBA00022801"/>
    </source>
</evidence>
<accession>A0A066U5F2</accession>
<dbReference type="CDD" id="cd04673">
    <property type="entry name" value="NUDIX_ADPRase"/>
    <property type="match status" value="1"/>
</dbReference>
<dbReference type="STRING" id="287986.DV20_25600"/>
<dbReference type="InterPro" id="IPR020476">
    <property type="entry name" value="Nudix_hydrolase"/>
</dbReference>
<evidence type="ECO:0000256" key="3">
    <source>
        <dbReference type="RuleBase" id="RU003476"/>
    </source>
</evidence>
<dbReference type="SUPFAM" id="SSF55811">
    <property type="entry name" value="Nudix"/>
    <property type="match status" value="1"/>
</dbReference>
<dbReference type="PANTHER" id="PTHR43736:SF1">
    <property type="entry name" value="DIHYDRONEOPTERIN TRIPHOSPHATE DIPHOSPHATASE"/>
    <property type="match status" value="1"/>
</dbReference>
<reference evidence="5 6" key="1">
    <citation type="submission" date="2014-05" db="EMBL/GenBank/DDBJ databases">
        <title>Draft genome sequence of Amycolatopsis rifamycinica DSM 46095.</title>
        <authorList>
            <person name="Lal R."/>
            <person name="Saxena A."/>
            <person name="Kumari R."/>
            <person name="Mukherjee U."/>
            <person name="Singh P."/>
            <person name="Sangwan N."/>
            <person name="Mahato N.K."/>
        </authorList>
    </citation>
    <scope>NUCLEOTIDE SEQUENCE [LARGE SCALE GENOMIC DNA]</scope>
    <source>
        <strain evidence="5 6">DSM 46095</strain>
    </source>
</reference>
<dbReference type="OrthoDB" id="9804442at2"/>
<name>A0A066U5F2_9PSEU</name>
<protein>
    <submittedName>
        <fullName evidence="5">NUDIX hydrolase</fullName>
    </submittedName>
</protein>